<dbReference type="EMBL" id="BMRJ01000002">
    <property type="protein sequence ID" value="GGR27368.1"/>
    <property type="molecule type" value="Genomic_DNA"/>
</dbReference>
<dbReference type="InterPro" id="IPR000515">
    <property type="entry name" value="MetI-like"/>
</dbReference>
<comment type="similarity">
    <text evidence="7">Belongs to the binding-protein-dependent transport system permease family.</text>
</comment>
<dbReference type="InterPro" id="IPR035906">
    <property type="entry name" value="MetI-like_sf"/>
</dbReference>
<dbReference type="PANTHER" id="PTHR30193">
    <property type="entry name" value="ABC TRANSPORTER PERMEASE PROTEIN"/>
    <property type="match status" value="1"/>
</dbReference>
<evidence type="ECO:0000313" key="11">
    <source>
        <dbReference type="Proteomes" id="UP000610303"/>
    </source>
</evidence>
<dbReference type="Gene3D" id="1.10.3720.10">
    <property type="entry name" value="MetI-like"/>
    <property type="match status" value="1"/>
</dbReference>
<reference evidence="10" key="2">
    <citation type="submission" date="2020-09" db="EMBL/GenBank/DDBJ databases">
        <authorList>
            <person name="Sun Q."/>
            <person name="Ohkuma M."/>
        </authorList>
    </citation>
    <scope>NUCLEOTIDE SEQUENCE</scope>
    <source>
        <strain evidence="10">JCM 3346</strain>
    </source>
</reference>
<evidence type="ECO:0000259" key="9">
    <source>
        <dbReference type="PROSITE" id="PS50928"/>
    </source>
</evidence>
<name>A0A918CK52_AGRME</name>
<evidence type="ECO:0000256" key="7">
    <source>
        <dbReference type="RuleBase" id="RU363032"/>
    </source>
</evidence>
<keyword evidence="3" id="KW-1003">Cell membrane</keyword>
<dbReference type="GO" id="GO:0005886">
    <property type="term" value="C:plasma membrane"/>
    <property type="evidence" value="ECO:0007669"/>
    <property type="project" value="UniProtKB-SubCell"/>
</dbReference>
<dbReference type="InterPro" id="IPR051393">
    <property type="entry name" value="ABC_transporter_permease"/>
</dbReference>
<evidence type="ECO:0000256" key="1">
    <source>
        <dbReference type="ARBA" id="ARBA00004651"/>
    </source>
</evidence>
<feature type="transmembrane region" description="Helical" evidence="7">
    <location>
        <begin position="30"/>
        <end position="55"/>
    </location>
</feature>
<evidence type="ECO:0000256" key="4">
    <source>
        <dbReference type="ARBA" id="ARBA00022692"/>
    </source>
</evidence>
<feature type="transmembrane region" description="Helical" evidence="7">
    <location>
        <begin position="227"/>
        <end position="247"/>
    </location>
</feature>
<evidence type="ECO:0000313" key="10">
    <source>
        <dbReference type="EMBL" id="GGR27368.1"/>
    </source>
</evidence>
<comment type="subcellular location">
    <subcellularLocation>
        <location evidence="1 7">Cell membrane</location>
        <topology evidence="1 7">Multi-pass membrane protein</topology>
    </subcellularLocation>
</comment>
<feature type="domain" description="ABC transmembrane type-1" evidence="9">
    <location>
        <begin position="95"/>
        <end position="301"/>
    </location>
</feature>
<dbReference type="CDD" id="cd06261">
    <property type="entry name" value="TM_PBP2"/>
    <property type="match status" value="1"/>
</dbReference>
<organism evidence="10 11">
    <name type="scientific">Agromyces mediolanus</name>
    <name type="common">Corynebacterium mediolanum</name>
    <dbReference type="NCBI Taxonomy" id="41986"/>
    <lineage>
        <taxon>Bacteria</taxon>
        <taxon>Bacillati</taxon>
        <taxon>Actinomycetota</taxon>
        <taxon>Actinomycetes</taxon>
        <taxon>Micrococcales</taxon>
        <taxon>Microbacteriaceae</taxon>
        <taxon>Agromyces</taxon>
    </lineage>
</organism>
<keyword evidence="2 7" id="KW-0813">Transport</keyword>
<evidence type="ECO:0000256" key="6">
    <source>
        <dbReference type="ARBA" id="ARBA00023136"/>
    </source>
</evidence>
<dbReference type="PROSITE" id="PS50928">
    <property type="entry name" value="ABC_TM1"/>
    <property type="match status" value="1"/>
</dbReference>
<keyword evidence="5 7" id="KW-1133">Transmembrane helix</keyword>
<feature type="transmembrane region" description="Helical" evidence="7">
    <location>
        <begin position="98"/>
        <end position="118"/>
    </location>
</feature>
<dbReference type="RefSeq" id="WP_229781680.1">
    <property type="nucleotide sequence ID" value="NZ_BMRJ01000002.1"/>
</dbReference>
<evidence type="ECO:0000256" key="5">
    <source>
        <dbReference type="ARBA" id="ARBA00022989"/>
    </source>
</evidence>
<proteinExistence type="inferred from homology"/>
<evidence type="ECO:0000256" key="8">
    <source>
        <dbReference type="SAM" id="MobiDB-lite"/>
    </source>
</evidence>
<evidence type="ECO:0000256" key="2">
    <source>
        <dbReference type="ARBA" id="ARBA00022448"/>
    </source>
</evidence>
<feature type="transmembrane region" description="Helical" evidence="7">
    <location>
        <begin position="174"/>
        <end position="198"/>
    </location>
</feature>
<dbReference type="Pfam" id="PF00528">
    <property type="entry name" value="BPD_transp_1"/>
    <property type="match status" value="1"/>
</dbReference>
<accession>A0A918CK52</accession>
<feature type="transmembrane region" description="Helical" evidence="7">
    <location>
        <begin position="130"/>
        <end position="154"/>
    </location>
</feature>
<dbReference type="GO" id="GO:0055085">
    <property type="term" value="P:transmembrane transport"/>
    <property type="evidence" value="ECO:0007669"/>
    <property type="project" value="InterPro"/>
</dbReference>
<feature type="compositionally biased region" description="Low complexity" evidence="8">
    <location>
        <begin position="1"/>
        <end position="12"/>
    </location>
</feature>
<keyword evidence="6 7" id="KW-0472">Membrane</keyword>
<sequence length="317" mass="33631">MGTSTAPETAASSRRRSATTRRRSRSTTGFALALLAPALVLLALFTFAPGIYAFILSLLQRRVSGGLLGGETSLEFVGFANYLATLGDAEFWASLGRMLLIAGIGVPATIILAALFALCLDADRTRLVGAWRIAIFLPYAVPGVIASLLWGFLYLPATSPIGGEVVDYFGGTEVFFSVANIAVWGVVGFNMVIMYTALRGLPREMYEAAKLDGAGELQIALRVKLPMIKPAIVMCSLFSVLGALQLFNEPTTLRPLANAISSTWVPLMKVYTDAFVHDDIYGAAATSLLLVALTVAASVLVNSIGSAIGRSGQRKKS</sequence>
<feature type="compositionally biased region" description="Basic residues" evidence="8">
    <location>
        <begin position="13"/>
        <end position="23"/>
    </location>
</feature>
<evidence type="ECO:0000256" key="3">
    <source>
        <dbReference type="ARBA" id="ARBA00022475"/>
    </source>
</evidence>
<keyword evidence="4 7" id="KW-0812">Transmembrane</keyword>
<dbReference type="AlphaFoldDB" id="A0A918CK52"/>
<keyword evidence="11" id="KW-1185">Reference proteome</keyword>
<dbReference type="Proteomes" id="UP000610303">
    <property type="component" value="Unassembled WGS sequence"/>
</dbReference>
<gene>
    <name evidence="10" type="ORF">GCM10010196_21190</name>
</gene>
<feature type="transmembrane region" description="Helical" evidence="7">
    <location>
        <begin position="280"/>
        <end position="308"/>
    </location>
</feature>
<reference evidence="10" key="1">
    <citation type="journal article" date="2014" name="Int. J. Syst. Evol. Microbiol.">
        <title>Complete genome sequence of Corynebacterium casei LMG S-19264T (=DSM 44701T), isolated from a smear-ripened cheese.</title>
        <authorList>
            <consortium name="US DOE Joint Genome Institute (JGI-PGF)"/>
            <person name="Walter F."/>
            <person name="Albersmeier A."/>
            <person name="Kalinowski J."/>
            <person name="Ruckert C."/>
        </authorList>
    </citation>
    <scope>NUCLEOTIDE SEQUENCE</scope>
    <source>
        <strain evidence="10">JCM 3346</strain>
    </source>
</reference>
<comment type="caution">
    <text evidence="10">The sequence shown here is derived from an EMBL/GenBank/DDBJ whole genome shotgun (WGS) entry which is preliminary data.</text>
</comment>
<protein>
    <submittedName>
        <fullName evidence="10">ABC transporter permease</fullName>
    </submittedName>
</protein>
<dbReference type="SUPFAM" id="SSF161098">
    <property type="entry name" value="MetI-like"/>
    <property type="match status" value="1"/>
</dbReference>
<feature type="region of interest" description="Disordered" evidence="8">
    <location>
        <begin position="1"/>
        <end position="23"/>
    </location>
</feature>
<dbReference type="PANTHER" id="PTHR30193:SF41">
    <property type="entry name" value="DIACETYLCHITOBIOSE UPTAKE SYSTEM PERMEASE PROTEIN NGCF"/>
    <property type="match status" value="1"/>
</dbReference>